<dbReference type="STRING" id="39490.ERS852448_02592"/>
<dbReference type="RefSeq" id="WP_022035613.1">
    <property type="nucleotide sequence ID" value="NZ_CABKSU010000087.1"/>
</dbReference>
<protein>
    <submittedName>
        <fullName evidence="2">Uncharacterized protein</fullName>
    </submittedName>
</protein>
<accession>A0A173V9V4</accession>
<name>A0A173V9V4_EUBRA</name>
<reference evidence="2 3" key="1">
    <citation type="submission" date="2015-09" db="EMBL/GenBank/DDBJ databases">
        <authorList>
            <consortium name="Pathogen Informatics"/>
        </authorList>
    </citation>
    <scope>NUCLEOTIDE SEQUENCE [LARGE SCALE GENOMIC DNA]</scope>
    <source>
        <strain evidence="2 3">2789STDY5608891</strain>
    </source>
</reference>
<keyword evidence="1" id="KW-0812">Transmembrane</keyword>
<feature type="transmembrane region" description="Helical" evidence="1">
    <location>
        <begin position="6"/>
        <end position="25"/>
    </location>
</feature>
<dbReference type="Proteomes" id="UP000095492">
    <property type="component" value="Unassembled WGS sequence"/>
</dbReference>
<sequence length="40" mass="4687">MTTTQIWMLCFVGVMVLLMILSAVWNQMGKKNRKELDKNN</sequence>
<evidence type="ECO:0000313" key="3">
    <source>
        <dbReference type="Proteomes" id="UP000095492"/>
    </source>
</evidence>
<dbReference type="GeneID" id="93181369"/>
<keyword evidence="1" id="KW-1133">Transmembrane helix</keyword>
<keyword evidence="1" id="KW-0472">Membrane</keyword>
<proteinExistence type="predicted"/>
<gene>
    <name evidence="2" type="ORF">ERS852448_02592</name>
</gene>
<dbReference type="EMBL" id="CYYA01000023">
    <property type="protein sequence ID" value="CUN22935.1"/>
    <property type="molecule type" value="Genomic_DNA"/>
</dbReference>
<evidence type="ECO:0000256" key="1">
    <source>
        <dbReference type="SAM" id="Phobius"/>
    </source>
</evidence>
<dbReference type="AlphaFoldDB" id="A0A173V9V4"/>
<evidence type="ECO:0000313" key="2">
    <source>
        <dbReference type="EMBL" id="CUN22935.1"/>
    </source>
</evidence>
<organism evidence="2 3">
    <name type="scientific">Eubacterium ramulus</name>
    <dbReference type="NCBI Taxonomy" id="39490"/>
    <lineage>
        <taxon>Bacteria</taxon>
        <taxon>Bacillati</taxon>
        <taxon>Bacillota</taxon>
        <taxon>Clostridia</taxon>
        <taxon>Eubacteriales</taxon>
        <taxon>Eubacteriaceae</taxon>
        <taxon>Eubacterium</taxon>
    </lineage>
</organism>